<evidence type="ECO:0000313" key="4">
    <source>
        <dbReference type="Proteomes" id="UP001213504"/>
    </source>
</evidence>
<reference evidence="1" key="2">
    <citation type="submission" date="2022-01" db="EMBL/GenBank/DDBJ databases">
        <authorList>
            <person name="Sanchez-Suarez J."/>
            <person name="Villamil L."/>
            <person name="Diaz L.E."/>
        </authorList>
    </citation>
    <scope>NUCLEOTIDE SEQUENCE</scope>
    <source>
        <strain evidence="1">EUFUS-Z928</strain>
    </source>
</reference>
<protein>
    <recommendedName>
        <fullName evidence="5">Transcriptional regulator, AbiEi antitoxin, Type IV TA system</fullName>
    </recommendedName>
</protein>
<dbReference type="Proteomes" id="UP001152308">
    <property type="component" value="Unassembled WGS sequence"/>
</dbReference>
<evidence type="ECO:0008006" key="5">
    <source>
        <dbReference type="Google" id="ProtNLM"/>
    </source>
</evidence>
<evidence type="ECO:0000313" key="2">
    <source>
        <dbReference type="EMBL" id="WFP25870.1"/>
    </source>
</evidence>
<gene>
    <name evidence="1" type="ORF">L2299_01540</name>
    <name evidence="2" type="ORF">P9A14_04980</name>
</gene>
<accession>A0AAX3TA46</accession>
<keyword evidence="3" id="KW-1185">Reference proteome</keyword>
<evidence type="ECO:0000313" key="1">
    <source>
        <dbReference type="EMBL" id="MDF6099729.1"/>
    </source>
</evidence>
<dbReference type="EMBL" id="CP121270">
    <property type="protein sequence ID" value="WFP25870.1"/>
    <property type="molecule type" value="Genomic_DNA"/>
</dbReference>
<evidence type="ECO:0000313" key="3">
    <source>
        <dbReference type="Proteomes" id="UP001152308"/>
    </source>
</evidence>
<dbReference type="AlphaFoldDB" id="A0AAX3TA46"/>
<organism evidence="2 4">
    <name type="scientific">Gordonia hongkongensis</name>
    <dbReference type="NCBI Taxonomy" id="1701090"/>
    <lineage>
        <taxon>Bacteria</taxon>
        <taxon>Bacillati</taxon>
        <taxon>Actinomycetota</taxon>
        <taxon>Actinomycetes</taxon>
        <taxon>Mycobacteriales</taxon>
        <taxon>Gordoniaceae</taxon>
        <taxon>Gordonia</taxon>
    </lineage>
</organism>
<dbReference type="Proteomes" id="UP001213504">
    <property type="component" value="Chromosome"/>
</dbReference>
<reference evidence="2" key="3">
    <citation type="submission" date="2023-04" db="EMBL/GenBank/DDBJ databases">
        <title>Complete genome sequence of a phthalic acid esters degrading bacterial strain.</title>
        <authorList>
            <person name="Weng L."/>
            <person name="Jia Y."/>
            <person name="Ren L."/>
        </authorList>
    </citation>
    <scope>NUCLEOTIDE SEQUENCE</scope>
    <source>
        <strain evidence="2">RL-LY01</strain>
    </source>
</reference>
<reference evidence="1" key="1">
    <citation type="journal article" date="2022" name="Data Brief">
        <title>Draft genome sequence data of Gordonia hongkongensis strain EUFUS-Z928 isolated from the octocoral Eunicea fusca.</title>
        <authorList>
            <person name="Sanchez-Suarez J."/>
            <person name="Diaz L."/>
            <person name="Melo-Bolivar J."/>
            <person name="Villamil L."/>
        </authorList>
    </citation>
    <scope>NUCLEOTIDE SEQUENCE</scope>
    <source>
        <strain evidence="1">EUFUS-Z928</strain>
    </source>
</reference>
<name>A0AAX3TA46_9ACTN</name>
<sequence length="318" mass="34209">MAWFPADSFPTDRHGLIRREATLRAGIGDGVVTAAVARGALVRLAPGVWIAASAEFDGPDGADRLYRKRSIAVATSARDRGVATLSHQSAAALLGLATLHPQRETVHLTKPSSSSGGFVRGHRHVHNGPLGRDETVVVEGVLVTRAERTAVDIAMSGDFAQALVVFDQALRMGADPGLMSAMVDSRAGWRNVGVARQALDVADARAESVGESWSRAQMVLAGLPTPRLQHTFQTPHGEARADFDWDGRIIGEFDGLQKYGLVVPGESPRDVLIREKQREDALRAQGIVVIRWTWATLESGELVGLLRPWLAKFGHTAA</sequence>
<proteinExistence type="predicted"/>
<dbReference type="RefSeq" id="WP_068970871.1">
    <property type="nucleotide sequence ID" value="NZ_CP121270.1"/>
</dbReference>
<dbReference type="EMBL" id="JAKJLQ010000001">
    <property type="protein sequence ID" value="MDF6099729.1"/>
    <property type="molecule type" value="Genomic_DNA"/>
</dbReference>